<evidence type="ECO:0000313" key="2">
    <source>
        <dbReference type="Proteomes" id="UP000245999"/>
    </source>
</evidence>
<dbReference type="KEGG" id="hnv:DDQ68_19570"/>
<proteinExistence type="predicted"/>
<gene>
    <name evidence="1" type="ORF">DDQ68_19570</name>
</gene>
<dbReference type="EMBL" id="CP029145">
    <property type="protein sequence ID" value="AWM34781.1"/>
    <property type="molecule type" value="Genomic_DNA"/>
</dbReference>
<accession>A0A2Z3GQQ8</accession>
<protein>
    <submittedName>
        <fullName evidence="1">Uncharacterized protein</fullName>
    </submittedName>
</protein>
<reference evidence="2" key="1">
    <citation type="submission" date="2018-04" db="EMBL/GenBank/DDBJ databases">
        <title>Complete genome of Antarctic heterotrophic bacterium Hymenobacter nivis.</title>
        <authorList>
            <person name="Terashima M."/>
        </authorList>
    </citation>
    <scope>NUCLEOTIDE SEQUENCE [LARGE SCALE GENOMIC DNA]</scope>
    <source>
        <strain evidence="2">NBRC 111535</strain>
    </source>
</reference>
<dbReference type="Proteomes" id="UP000245999">
    <property type="component" value="Chromosome"/>
</dbReference>
<keyword evidence="2" id="KW-1185">Reference proteome</keyword>
<name>A0A2Z3GQQ8_9BACT</name>
<organism evidence="1 2">
    <name type="scientific">Hymenobacter nivis</name>
    <dbReference type="NCBI Taxonomy" id="1850093"/>
    <lineage>
        <taxon>Bacteria</taxon>
        <taxon>Pseudomonadati</taxon>
        <taxon>Bacteroidota</taxon>
        <taxon>Cytophagia</taxon>
        <taxon>Cytophagales</taxon>
        <taxon>Hymenobacteraceae</taxon>
        <taxon>Hymenobacter</taxon>
    </lineage>
</organism>
<sequence length="78" mass="9458">MSLLLVAVIGFFYLFWPQYALFWEPIYTQATILKLDSRSVEYKFYVPLQNKTLFFERTIQLHESKRLQGYTKLERISE</sequence>
<evidence type="ECO:0000313" key="1">
    <source>
        <dbReference type="EMBL" id="AWM34781.1"/>
    </source>
</evidence>
<dbReference type="AlphaFoldDB" id="A0A2Z3GQQ8"/>